<dbReference type="InterPro" id="IPR006273">
    <property type="entry name" value="Orotate_PRibTrfase_bac"/>
</dbReference>
<proteinExistence type="inferred from homology"/>
<comment type="catalytic activity">
    <reaction evidence="7">
        <text>orotidine 5'-phosphate + diphosphate = orotate + 5-phospho-alpha-D-ribose 1-diphosphate</text>
        <dbReference type="Rhea" id="RHEA:10380"/>
        <dbReference type="ChEBI" id="CHEBI:30839"/>
        <dbReference type="ChEBI" id="CHEBI:33019"/>
        <dbReference type="ChEBI" id="CHEBI:57538"/>
        <dbReference type="ChEBI" id="CHEBI:58017"/>
        <dbReference type="EC" id="2.4.2.10"/>
    </reaction>
</comment>
<dbReference type="GO" id="GO:0044205">
    <property type="term" value="P:'de novo' UMP biosynthetic process"/>
    <property type="evidence" value="ECO:0007669"/>
    <property type="project" value="UniProtKB-UniRule"/>
</dbReference>
<dbReference type="eggNOG" id="COG0461">
    <property type="taxonomic scope" value="Bacteria"/>
</dbReference>
<evidence type="ECO:0000313" key="10">
    <source>
        <dbReference type="Proteomes" id="UP000007307"/>
    </source>
</evidence>
<feature type="binding site" evidence="7">
    <location>
        <position position="156"/>
    </location>
    <ligand>
        <name>orotate</name>
        <dbReference type="ChEBI" id="CHEBI:30839"/>
    </ligand>
</feature>
<keyword evidence="10" id="KW-1185">Reference proteome</keyword>
<evidence type="ECO:0000256" key="6">
    <source>
        <dbReference type="ARBA" id="ARBA00022975"/>
    </source>
</evidence>
<dbReference type="HAMAP" id="MF_01208">
    <property type="entry name" value="PyrE"/>
    <property type="match status" value="1"/>
</dbReference>
<dbReference type="STRING" id="320483.AMF_062"/>
<evidence type="ECO:0000256" key="1">
    <source>
        <dbReference type="ARBA" id="ARBA00004889"/>
    </source>
</evidence>
<evidence type="ECO:0000313" key="9">
    <source>
        <dbReference type="EMBL" id="ACM48954.1"/>
    </source>
</evidence>
<reference evidence="9 10" key="1">
    <citation type="journal article" date="2009" name="BMC Genomics">
        <title>Conservation in the face of diversity: multistrain analysis of an intracellular bacterium.</title>
        <authorList>
            <person name="Dark M.J."/>
            <person name="Herndon D.R."/>
            <person name="Kappmeyer L.S."/>
            <person name="Gonzales M.P."/>
            <person name="Nordeen E."/>
            <person name="Palmer G.H."/>
            <person name="Knowles D.P. Jr."/>
            <person name="Brayton K.A."/>
        </authorList>
    </citation>
    <scope>NUCLEOTIDE SEQUENCE [LARGE SCALE GENOMIC DNA]</scope>
    <source>
        <strain evidence="9 10">Florida</strain>
    </source>
</reference>
<dbReference type="Pfam" id="PF00156">
    <property type="entry name" value="Pribosyltran"/>
    <property type="match status" value="1"/>
</dbReference>
<protein>
    <recommendedName>
        <fullName evidence="2 7">Orotate phosphoribosyltransferase</fullName>
        <shortName evidence="7">OPRT</shortName>
        <shortName evidence="7">OPRTase</shortName>
        <ecNumber evidence="2 7">2.4.2.10</ecNumber>
    </recommendedName>
</protein>
<dbReference type="UniPathway" id="UPA00070">
    <property type="reaction ID" value="UER00119"/>
</dbReference>
<name>B9KHJ2_ANAMF</name>
<dbReference type="GO" id="GO:0000287">
    <property type="term" value="F:magnesium ion binding"/>
    <property type="evidence" value="ECO:0007669"/>
    <property type="project" value="UniProtKB-UniRule"/>
</dbReference>
<dbReference type="NCBIfam" id="TIGR01367">
    <property type="entry name" value="pyrE_Therm"/>
    <property type="match status" value="1"/>
</dbReference>
<comment type="caution">
    <text evidence="7">Lacks conserved residue(s) required for the propagation of feature annotation.</text>
</comment>
<sequence length="200" mass="21646">MKERGIYTSDDVLNMLVERSAILKGHFVLSSGLHSDTYIQCAKLQEAPSVCETLCAALLRRSNDVLGDLKIDVVASPAMGAIVFGYEIARQLGVNFVFFERVQGNFELRRGFCINANSRVLIVEDVITTGGSSLEVFDAVTALGGKVMAELSIISRGSCVNTPFPVVSLLEMDIRNYAADDIPDELKSIPVSKPGSRALS</sequence>
<gene>
    <name evidence="7 9" type="primary">pyrE</name>
    <name evidence="9" type="ordered locus">AMF_062</name>
</gene>
<dbReference type="EC" id="2.4.2.10" evidence="2 7"/>
<dbReference type="PANTHER" id="PTHR19278:SF9">
    <property type="entry name" value="URIDINE 5'-MONOPHOSPHATE SYNTHASE"/>
    <property type="match status" value="1"/>
</dbReference>
<dbReference type="RefSeq" id="WP_010262594.1">
    <property type="nucleotide sequence ID" value="NC_012026.1"/>
</dbReference>
<evidence type="ECO:0000256" key="4">
    <source>
        <dbReference type="ARBA" id="ARBA00022679"/>
    </source>
</evidence>
<feature type="binding site" evidence="7">
    <location>
        <position position="101"/>
    </location>
    <ligand>
        <name>5-phospho-alpha-D-ribose 1-diphosphate</name>
        <dbReference type="ChEBI" id="CHEBI:58017"/>
        <note>ligand shared between dimeric partners</note>
    </ligand>
</feature>
<comment type="function">
    <text evidence="7">Catalyzes the transfer of a ribosyl phosphate group from 5-phosphoribose 1-diphosphate to orotate, leading to the formation of orotidine monophosphate (OMP).</text>
</comment>
<comment type="similarity">
    <text evidence="7">Belongs to the purine/pyrimidine phosphoribosyltransferase family. PyrE subfamily.</text>
</comment>
<evidence type="ECO:0000256" key="2">
    <source>
        <dbReference type="ARBA" id="ARBA00011971"/>
    </source>
</evidence>
<dbReference type="EMBL" id="CP001079">
    <property type="protein sequence ID" value="ACM48954.1"/>
    <property type="molecule type" value="Genomic_DNA"/>
</dbReference>
<dbReference type="AlphaFoldDB" id="B9KHJ2"/>
<comment type="cofactor">
    <cofactor evidence="7">
        <name>Mg(2+)</name>
        <dbReference type="ChEBI" id="CHEBI:18420"/>
    </cofactor>
</comment>
<dbReference type="GO" id="GO:0004588">
    <property type="term" value="F:orotate phosphoribosyltransferase activity"/>
    <property type="evidence" value="ECO:0007669"/>
    <property type="project" value="UniProtKB-UniRule"/>
</dbReference>
<dbReference type="HOGENOM" id="CLU_074878_3_0_5"/>
<dbReference type="InterPro" id="IPR023031">
    <property type="entry name" value="OPRT"/>
</dbReference>
<evidence type="ECO:0000256" key="3">
    <source>
        <dbReference type="ARBA" id="ARBA00022676"/>
    </source>
</evidence>
<comment type="subunit">
    <text evidence="7">Homodimer.</text>
</comment>
<dbReference type="InterPro" id="IPR000836">
    <property type="entry name" value="PRTase_dom"/>
</dbReference>
<dbReference type="Gene3D" id="3.40.50.2020">
    <property type="match status" value="1"/>
</dbReference>
<dbReference type="Proteomes" id="UP000007307">
    <property type="component" value="Chromosome"/>
</dbReference>
<keyword evidence="3 7" id="KW-0328">Glycosyltransferase</keyword>
<keyword evidence="6 7" id="KW-0665">Pyrimidine biosynthesis</keyword>
<feature type="domain" description="Phosphoribosyltransferase" evidence="8">
    <location>
        <begin position="54"/>
        <end position="159"/>
    </location>
</feature>
<keyword evidence="4 7" id="KW-0808">Transferase</keyword>
<dbReference type="SUPFAM" id="SSF53271">
    <property type="entry name" value="PRTase-like"/>
    <property type="match status" value="1"/>
</dbReference>
<dbReference type="KEGG" id="amf:AMF_062"/>
<feature type="binding site" description="in other chain" evidence="7">
    <location>
        <begin position="124"/>
        <end position="132"/>
    </location>
    <ligand>
        <name>5-phospho-alpha-D-ribose 1-diphosphate</name>
        <dbReference type="ChEBI" id="CHEBI:58017"/>
        <note>ligand shared between dimeric partners</note>
    </ligand>
</feature>
<dbReference type="GO" id="GO:0019856">
    <property type="term" value="P:pyrimidine nucleobase biosynthetic process"/>
    <property type="evidence" value="ECO:0007669"/>
    <property type="project" value="InterPro"/>
</dbReference>
<accession>B9KHJ2</accession>
<evidence type="ECO:0000259" key="8">
    <source>
        <dbReference type="Pfam" id="PF00156"/>
    </source>
</evidence>
<organism evidence="9 10">
    <name type="scientific">Anaplasma marginale (strain Florida)</name>
    <dbReference type="NCBI Taxonomy" id="320483"/>
    <lineage>
        <taxon>Bacteria</taxon>
        <taxon>Pseudomonadati</taxon>
        <taxon>Pseudomonadota</taxon>
        <taxon>Alphaproteobacteria</taxon>
        <taxon>Rickettsiales</taxon>
        <taxon>Anaplasmataceae</taxon>
        <taxon>Anaplasma</taxon>
    </lineage>
</organism>
<dbReference type="GeneID" id="7398781"/>
<dbReference type="CDD" id="cd06223">
    <property type="entry name" value="PRTases_typeI"/>
    <property type="match status" value="1"/>
</dbReference>
<keyword evidence="5 7" id="KW-0460">Magnesium</keyword>
<dbReference type="PANTHER" id="PTHR19278">
    <property type="entry name" value="OROTATE PHOSPHORIBOSYLTRANSFERASE"/>
    <property type="match status" value="1"/>
</dbReference>
<evidence type="ECO:0000256" key="5">
    <source>
        <dbReference type="ARBA" id="ARBA00022842"/>
    </source>
</evidence>
<feature type="binding site" evidence="7">
    <location>
        <position position="128"/>
    </location>
    <ligand>
        <name>orotate</name>
        <dbReference type="ChEBI" id="CHEBI:30839"/>
    </ligand>
</feature>
<comment type="pathway">
    <text evidence="1 7">Pyrimidine metabolism; UMP biosynthesis via de novo pathway; UMP from orotate: step 1/2.</text>
</comment>
<evidence type="ECO:0000256" key="7">
    <source>
        <dbReference type="HAMAP-Rule" id="MF_01208"/>
    </source>
</evidence>
<dbReference type="InterPro" id="IPR029057">
    <property type="entry name" value="PRTase-like"/>
</dbReference>